<keyword evidence="3" id="KW-1185">Reference proteome</keyword>
<gene>
    <name evidence="2" type="ORF">CTEN210_09771</name>
</gene>
<evidence type="ECO:0000313" key="2">
    <source>
        <dbReference type="EMBL" id="GFH53295.1"/>
    </source>
</evidence>
<dbReference type="EMBL" id="BLLK01000046">
    <property type="protein sequence ID" value="GFH53295.1"/>
    <property type="molecule type" value="Genomic_DNA"/>
</dbReference>
<sequence length="409" mass="47239">MTSSNSSTSDSWTSAIYSATSCLRTRNTHDVDHCIDFLTQLENQLRFQHQDPQGDSWSQSPTHAAPDWIEYLNRVHSVNASHTWTGTRQSTDFIVRAPNTGFHLDCRRILIRILTCQSECYALKASSLRGPQEWKLGAETLTISLEKIYLALDVADTQISKWIALDSLDTSSKRDLVEDANIVGVAIESLIRGKDDFIRRGEKEEAWLLRKLEPQWEARDEVKRRIGEERWKNNPNPKRNYAKLRQELEARQRDVHDALQVLATMEYNLDQAQLKSMELKVQLETGVASTSTSTNPAQARYNGLRPDERLLEQRVSLQDYPDPCDFGWTFTGSSNVTEFFEKDQVKLDWYFTTATMKTSLHHPQKGKTQMFRKQVSPALYRKILEDPRTHTNKGYQRKKNKRSPKRQSS</sequence>
<feature type="compositionally biased region" description="Basic residues" evidence="1">
    <location>
        <begin position="395"/>
        <end position="409"/>
    </location>
</feature>
<dbReference type="Proteomes" id="UP001054902">
    <property type="component" value="Unassembled WGS sequence"/>
</dbReference>
<evidence type="ECO:0000256" key="1">
    <source>
        <dbReference type="SAM" id="MobiDB-lite"/>
    </source>
</evidence>
<dbReference type="AlphaFoldDB" id="A0AAD3CYG7"/>
<reference evidence="2 3" key="1">
    <citation type="journal article" date="2021" name="Sci. Rep.">
        <title>The genome of the diatom Chaetoceros tenuissimus carries an ancient integrated fragment of an extant virus.</title>
        <authorList>
            <person name="Hongo Y."/>
            <person name="Kimura K."/>
            <person name="Takaki Y."/>
            <person name="Yoshida Y."/>
            <person name="Baba S."/>
            <person name="Kobayashi G."/>
            <person name="Nagasaki K."/>
            <person name="Hano T."/>
            <person name="Tomaru Y."/>
        </authorList>
    </citation>
    <scope>NUCLEOTIDE SEQUENCE [LARGE SCALE GENOMIC DNA]</scope>
    <source>
        <strain evidence="2 3">NIES-3715</strain>
    </source>
</reference>
<proteinExistence type="predicted"/>
<evidence type="ECO:0000313" key="3">
    <source>
        <dbReference type="Proteomes" id="UP001054902"/>
    </source>
</evidence>
<protein>
    <submittedName>
        <fullName evidence="2">Uncharacterized protein</fullName>
    </submittedName>
</protein>
<comment type="caution">
    <text evidence="2">The sequence shown here is derived from an EMBL/GenBank/DDBJ whole genome shotgun (WGS) entry which is preliminary data.</text>
</comment>
<organism evidence="2 3">
    <name type="scientific">Chaetoceros tenuissimus</name>
    <dbReference type="NCBI Taxonomy" id="426638"/>
    <lineage>
        <taxon>Eukaryota</taxon>
        <taxon>Sar</taxon>
        <taxon>Stramenopiles</taxon>
        <taxon>Ochrophyta</taxon>
        <taxon>Bacillariophyta</taxon>
        <taxon>Coscinodiscophyceae</taxon>
        <taxon>Chaetocerotophycidae</taxon>
        <taxon>Chaetocerotales</taxon>
        <taxon>Chaetocerotaceae</taxon>
        <taxon>Chaetoceros</taxon>
    </lineage>
</organism>
<accession>A0AAD3CYG7</accession>
<name>A0AAD3CYG7_9STRA</name>
<feature type="region of interest" description="Disordered" evidence="1">
    <location>
        <begin position="383"/>
        <end position="409"/>
    </location>
</feature>